<dbReference type="RefSeq" id="WP_220336262.1">
    <property type="nucleotide sequence ID" value="NZ_JAEUAK010000008.1"/>
</dbReference>
<evidence type="ECO:0000313" key="1">
    <source>
        <dbReference type="EMBL" id="MBW9054921.1"/>
    </source>
</evidence>
<keyword evidence="2" id="KW-1185">Reference proteome</keyword>
<reference evidence="1 2" key="1">
    <citation type="journal article" date="2021" name="MBio">
        <title>Poor Competitiveness of Bradyrhizobium in Pigeon Pea Root Colonization in Indian Soils.</title>
        <authorList>
            <person name="Chalasani D."/>
            <person name="Basu A."/>
            <person name="Pullabhotla S.V.S.R.N."/>
            <person name="Jorrin B."/>
            <person name="Neal A.L."/>
            <person name="Poole P.S."/>
            <person name="Podile A.R."/>
            <person name="Tkacz A."/>
        </authorList>
    </citation>
    <scope>NUCLEOTIDE SEQUENCE [LARGE SCALE GENOMIC DNA]</scope>
    <source>
        <strain evidence="1 2">HU56</strain>
    </source>
</reference>
<dbReference type="EMBL" id="JAEUAK010000008">
    <property type="protein sequence ID" value="MBW9054921.1"/>
    <property type="molecule type" value="Genomic_DNA"/>
</dbReference>
<dbReference type="Proteomes" id="UP000717752">
    <property type="component" value="Unassembled WGS sequence"/>
</dbReference>
<comment type="caution">
    <text evidence="1">The sequence shown here is derived from an EMBL/GenBank/DDBJ whole genome shotgun (WGS) entry which is preliminary data.</text>
</comment>
<evidence type="ECO:0000313" key="2">
    <source>
        <dbReference type="Proteomes" id="UP000717752"/>
    </source>
</evidence>
<protein>
    <submittedName>
        <fullName evidence="1">Uncharacterized protein</fullName>
    </submittedName>
</protein>
<gene>
    <name evidence="1" type="ORF">JNB85_21195</name>
</gene>
<name>A0ABS7GYD8_9HYPH</name>
<organism evidence="1 2">
    <name type="scientific">Rhizobium mesosinicum</name>
    <dbReference type="NCBI Taxonomy" id="335017"/>
    <lineage>
        <taxon>Bacteria</taxon>
        <taxon>Pseudomonadati</taxon>
        <taxon>Pseudomonadota</taxon>
        <taxon>Alphaproteobacteria</taxon>
        <taxon>Hyphomicrobiales</taxon>
        <taxon>Rhizobiaceae</taxon>
        <taxon>Rhizobium/Agrobacterium group</taxon>
        <taxon>Rhizobium</taxon>
    </lineage>
</organism>
<proteinExistence type="predicted"/>
<accession>A0ABS7GYD8</accession>
<sequence>MIYEQRNVADSLKQRKRFEEKAARVLKRHYQRPIAIMFSWQPGTEPHTIDLRAVPQVLTTSDIEALGKRTP</sequence>